<gene>
    <name evidence="2" type="ORF">COV41_00495</name>
</gene>
<dbReference type="AlphaFoldDB" id="A0A2H0PZB6"/>
<proteinExistence type="predicted"/>
<evidence type="ECO:0000313" key="2">
    <source>
        <dbReference type="EMBL" id="PIR26886.1"/>
    </source>
</evidence>
<sequence length="99" mass="10698">MALFKKTGGLKISVTRKGNQAYFAIACAFGLVLIAGAGYSIWYSVRVVESLFVPSYGAESHITSFNLDAASSQLKLQDSYWELQQIASSTPSVTPSVTR</sequence>
<evidence type="ECO:0000256" key="1">
    <source>
        <dbReference type="SAM" id="Phobius"/>
    </source>
</evidence>
<dbReference type="EMBL" id="PCXE01000010">
    <property type="protein sequence ID" value="PIR26886.1"/>
    <property type="molecule type" value="Genomic_DNA"/>
</dbReference>
<accession>A0A2H0PZB6</accession>
<organism evidence="2 3">
    <name type="scientific">Candidatus Brennerbacteria bacterium CG11_big_fil_rev_8_21_14_0_20_43_10</name>
    <dbReference type="NCBI Taxonomy" id="1974523"/>
    <lineage>
        <taxon>Bacteria</taxon>
        <taxon>Candidatus Brenneribacteriota</taxon>
    </lineage>
</organism>
<keyword evidence="1" id="KW-0812">Transmembrane</keyword>
<comment type="caution">
    <text evidence="2">The sequence shown here is derived from an EMBL/GenBank/DDBJ whole genome shotgun (WGS) entry which is preliminary data.</text>
</comment>
<dbReference type="Proteomes" id="UP000236846">
    <property type="component" value="Unassembled WGS sequence"/>
</dbReference>
<feature type="transmembrane region" description="Helical" evidence="1">
    <location>
        <begin position="21"/>
        <end position="42"/>
    </location>
</feature>
<reference evidence="2 3" key="1">
    <citation type="submission" date="2017-09" db="EMBL/GenBank/DDBJ databases">
        <title>Depth-based differentiation of microbial function through sediment-hosted aquifers and enrichment of novel symbionts in the deep terrestrial subsurface.</title>
        <authorList>
            <person name="Probst A.J."/>
            <person name="Ladd B."/>
            <person name="Jarett J.K."/>
            <person name="Geller-Mcgrath D.E."/>
            <person name="Sieber C.M."/>
            <person name="Emerson J.B."/>
            <person name="Anantharaman K."/>
            <person name="Thomas B.C."/>
            <person name="Malmstrom R."/>
            <person name="Stieglmeier M."/>
            <person name="Klingl A."/>
            <person name="Woyke T."/>
            <person name="Ryan C.M."/>
            <person name="Banfield J.F."/>
        </authorList>
    </citation>
    <scope>NUCLEOTIDE SEQUENCE [LARGE SCALE GENOMIC DNA]</scope>
    <source>
        <strain evidence="2">CG11_big_fil_rev_8_21_14_0_20_43_10</strain>
    </source>
</reference>
<evidence type="ECO:0000313" key="3">
    <source>
        <dbReference type="Proteomes" id="UP000236846"/>
    </source>
</evidence>
<name>A0A2H0PZB6_9BACT</name>
<protein>
    <submittedName>
        <fullName evidence="2">Uncharacterized protein</fullName>
    </submittedName>
</protein>
<keyword evidence="1" id="KW-1133">Transmembrane helix</keyword>
<keyword evidence="1" id="KW-0472">Membrane</keyword>